<gene>
    <name evidence="2" type="ORF">UV68_C0050G0004</name>
</gene>
<sequence length="181" mass="19801">MFEKRNIKTVFGGIISMTTLASGMFMLPASQTSASNIQVSFDQEVVIETKRSIVNVLPDNTSVSQGFHLGHPGIDITAPVGSNIYPLKEGVVVLISYSKWGYGRSAVIDHGNGLQTRYAHMGKVFVQEGEKITTDMPVGEVGMTGRTTGPHLHLEVLKNERYVNPRPYLILTKDIVLAKAK</sequence>
<dbReference type="Gene3D" id="2.70.70.10">
    <property type="entry name" value="Glucose Permease (Domain IIA)"/>
    <property type="match status" value="1"/>
</dbReference>
<protein>
    <submittedName>
        <fullName evidence="2">Peptidase M23/M37</fullName>
    </submittedName>
</protein>
<organism evidence="2 3">
    <name type="scientific">Candidatus Collierbacteria bacterium GW2011_GWC2_43_12</name>
    <dbReference type="NCBI Taxonomy" id="1618390"/>
    <lineage>
        <taxon>Bacteria</taxon>
        <taxon>Candidatus Collieribacteriota</taxon>
    </lineage>
</organism>
<dbReference type="PANTHER" id="PTHR21666">
    <property type="entry name" value="PEPTIDASE-RELATED"/>
    <property type="match status" value="1"/>
</dbReference>
<dbReference type="Pfam" id="PF01551">
    <property type="entry name" value="Peptidase_M23"/>
    <property type="match status" value="1"/>
</dbReference>
<dbReference type="Proteomes" id="UP000033980">
    <property type="component" value="Unassembled WGS sequence"/>
</dbReference>
<evidence type="ECO:0000313" key="3">
    <source>
        <dbReference type="Proteomes" id="UP000033980"/>
    </source>
</evidence>
<dbReference type="EMBL" id="LCFK01000050">
    <property type="protein sequence ID" value="KKS92165.1"/>
    <property type="molecule type" value="Genomic_DNA"/>
</dbReference>
<evidence type="ECO:0000259" key="1">
    <source>
        <dbReference type="Pfam" id="PF01551"/>
    </source>
</evidence>
<accession>A0A0G1D2P1</accession>
<comment type="caution">
    <text evidence="2">The sequence shown here is derived from an EMBL/GenBank/DDBJ whole genome shotgun (WGS) entry which is preliminary data.</text>
</comment>
<dbReference type="GO" id="GO:0004222">
    <property type="term" value="F:metalloendopeptidase activity"/>
    <property type="evidence" value="ECO:0007669"/>
    <property type="project" value="TreeGrafter"/>
</dbReference>
<dbReference type="InterPro" id="IPR016047">
    <property type="entry name" value="M23ase_b-sheet_dom"/>
</dbReference>
<dbReference type="CDD" id="cd12797">
    <property type="entry name" value="M23_peptidase"/>
    <property type="match status" value="1"/>
</dbReference>
<dbReference type="AlphaFoldDB" id="A0A0G1D2P1"/>
<feature type="domain" description="M23ase beta-sheet core" evidence="1">
    <location>
        <begin position="71"/>
        <end position="165"/>
    </location>
</feature>
<dbReference type="PANTHER" id="PTHR21666:SF270">
    <property type="entry name" value="MUREIN HYDROLASE ACTIVATOR ENVC"/>
    <property type="match status" value="1"/>
</dbReference>
<evidence type="ECO:0000313" key="2">
    <source>
        <dbReference type="EMBL" id="KKS92165.1"/>
    </source>
</evidence>
<dbReference type="InterPro" id="IPR050570">
    <property type="entry name" value="Cell_wall_metabolism_enzyme"/>
</dbReference>
<reference evidence="2 3" key="1">
    <citation type="journal article" date="2015" name="Nature">
        <title>rRNA introns, odd ribosomes, and small enigmatic genomes across a large radiation of phyla.</title>
        <authorList>
            <person name="Brown C.T."/>
            <person name="Hug L.A."/>
            <person name="Thomas B.C."/>
            <person name="Sharon I."/>
            <person name="Castelle C.J."/>
            <person name="Singh A."/>
            <person name="Wilkins M.J."/>
            <person name="Williams K.H."/>
            <person name="Banfield J.F."/>
        </authorList>
    </citation>
    <scope>NUCLEOTIDE SEQUENCE [LARGE SCALE GENOMIC DNA]</scope>
</reference>
<proteinExistence type="predicted"/>
<name>A0A0G1D2P1_9BACT</name>
<dbReference type="InterPro" id="IPR011055">
    <property type="entry name" value="Dup_hybrid_motif"/>
</dbReference>
<dbReference type="SUPFAM" id="SSF51261">
    <property type="entry name" value="Duplicated hybrid motif"/>
    <property type="match status" value="1"/>
</dbReference>